<dbReference type="SUPFAM" id="SSF81665">
    <property type="entry name" value="Calcium ATPase, transmembrane domain M"/>
    <property type="match status" value="1"/>
</dbReference>
<reference evidence="9" key="1">
    <citation type="submission" date="2021-03" db="EMBL/GenBank/DDBJ databases">
        <authorList>
            <person name="Tagirdzhanova G."/>
        </authorList>
    </citation>
    <scope>NUCLEOTIDE SEQUENCE</scope>
</reference>
<dbReference type="GO" id="GO:0046872">
    <property type="term" value="F:metal ion binding"/>
    <property type="evidence" value="ECO:0007669"/>
    <property type="project" value="UniProtKB-KW"/>
</dbReference>
<dbReference type="InterPro" id="IPR036163">
    <property type="entry name" value="HMA_dom_sf"/>
</dbReference>
<gene>
    <name evidence="9" type="ORF">GOMPHAMPRED_001688</name>
</gene>
<proteinExistence type="inferred from homology"/>
<keyword evidence="4" id="KW-1278">Translocase</keyword>
<dbReference type="Gene3D" id="2.70.150.10">
    <property type="entry name" value="Calcium-transporting ATPase, cytoplasmic transduction domain A"/>
    <property type="match status" value="1"/>
</dbReference>
<dbReference type="OrthoDB" id="432719at2759"/>
<dbReference type="Pfam" id="PF00122">
    <property type="entry name" value="E1-E2_ATPase"/>
    <property type="match status" value="1"/>
</dbReference>
<dbReference type="InterPro" id="IPR018303">
    <property type="entry name" value="ATPase_P-typ_P_site"/>
</dbReference>
<evidence type="ECO:0000256" key="2">
    <source>
        <dbReference type="ARBA" id="ARBA00022692"/>
    </source>
</evidence>
<dbReference type="Pfam" id="PF24534">
    <property type="entry name" value="HMA_PCA1"/>
    <property type="match status" value="1"/>
</dbReference>
<dbReference type="GO" id="GO:0016887">
    <property type="term" value="F:ATP hydrolysis activity"/>
    <property type="evidence" value="ECO:0007669"/>
    <property type="project" value="InterPro"/>
</dbReference>
<evidence type="ECO:0000313" key="10">
    <source>
        <dbReference type="Proteomes" id="UP000664169"/>
    </source>
</evidence>
<accession>A0A8H3F4F4</accession>
<feature type="transmembrane region" description="Helical" evidence="7">
    <location>
        <begin position="448"/>
        <end position="475"/>
    </location>
</feature>
<feature type="domain" description="HMA" evidence="8">
    <location>
        <begin position="11"/>
        <end position="78"/>
    </location>
</feature>
<feature type="transmembrane region" description="Helical" evidence="7">
    <location>
        <begin position="223"/>
        <end position="244"/>
    </location>
</feature>
<dbReference type="Pfam" id="PF00403">
    <property type="entry name" value="HMA"/>
    <property type="match status" value="1"/>
</dbReference>
<dbReference type="PANTHER" id="PTHR46594:SF4">
    <property type="entry name" value="P-TYPE CATION-TRANSPORTING ATPASE"/>
    <property type="match status" value="1"/>
</dbReference>
<dbReference type="Pfam" id="PF00702">
    <property type="entry name" value="Hydrolase"/>
    <property type="match status" value="1"/>
</dbReference>
<dbReference type="InterPro" id="IPR008250">
    <property type="entry name" value="ATPase_P-typ_transduc_dom_A_sf"/>
</dbReference>
<evidence type="ECO:0000256" key="5">
    <source>
        <dbReference type="ARBA" id="ARBA00022989"/>
    </source>
</evidence>
<dbReference type="Proteomes" id="UP000664169">
    <property type="component" value="Unassembled WGS sequence"/>
</dbReference>
<dbReference type="AlphaFoldDB" id="A0A8H3F4F4"/>
<comment type="caution">
    <text evidence="9">The sequence shown here is derived from an EMBL/GenBank/DDBJ whole genome shotgun (WGS) entry which is preliminary data.</text>
</comment>
<evidence type="ECO:0000313" key="9">
    <source>
        <dbReference type="EMBL" id="CAF9919136.1"/>
    </source>
</evidence>
<dbReference type="InterPro" id="IPR006121">
    <property type="entry name" value="HMA_dom"/>
</dbReference>
<protein>
    <recommendedName>
        <fullName evidence="8">HMA domain-containing protein</fullName>
    </recommendedName>
</protein>
<keyword evidence="7" id="KW-0547">Nucleotide-binding</keyword>
<comment type="subcellular location">
    <subcellularLocation>
        <location evidence="1 7">Membrane</location>
    </subcellularLocation>
</comment>
<dbReference type="InterPro" id="IPR001757">
    <property type="entry name" value="P_typ_ATPase"/>
</dbReference>
<dbReference type="Gene3D" id="3.40.1110.10">
    <property type="entry name" value="Calcium-transporting ATPase, cytoplasmic domain N"/>
    <property type="match status" value="1"/>
</dbReference>
<dbReference type="NCBIfam" id="TIGR01511">
    <property type="entry name" value="ATPase-IB1_Cu"/>
    <property type="match status" value="1"/>
</dbReference>
<organism evidence="9 10">
    <name type="scientific">Gomphillus americanus</name>
    <dbReference type="NCBI Taxonomy" id="1940652"/>
    <lineage>
        <taxon>Eukaryota</taxon>
        <taxon>Fungi</taxon>
        <taxon>Dikarya</taxon>
        <taxon>Ascomycota</taxon>
        <taxon>Pezizomycotina</taxon>
        <taxon>Lecanoromycetes</taxon>
        <taxon>OSLEUM clade</taxon>
        <taxon>Ostropomycetidae</taxon>
        <taxon>Ostropales</taxon>
        <taxon>Graphidaceae</taxon>
        <taxon>Gomphilloideae</taxon>
        <taxon>Gomphillus</taxon>
    </lineage>
</organism>
<evidence type="ECO:0000259" key="8">
    <source>
        <dbReference type="PROSITE" id="PS50846"/>
    </source>
</evidence>
<dbReference type="GO" id="GO:0019829">
    <property type="term" value="F:ATPase-coupled monoatomic cation transmembrane transporter activity"/>
    <property type="evidence" value="ECO:0007669"/>
    <property type="project" value="InterPro"/>
</dbReference>
<feature type="transmembrane region" description="Helical" evidence="7">
    <location>
        <begin position="156"/>
        <end position="178"/>
    </location>
</feature>
<dbReference type="InterPro" id="IPR023214">
    <property type="entry name" value="HAD_sf"/>
</dbReference>
<feature type="transmembrane region" description="Helical" evidence="7">
    <location>
        <begin position="780"/>
        <end position="803"/>
    </location>
</feature>
<evidence type="ECO:0000256" key="3">
    <source>
        <dbReference type="ARBA" id="ARBA00022723"/>
    </source>
</evidence>
<evidence type="ECO:0000256" key="1">
    <source>
        <dbReference type="ARBA" id="ARBA00004370"/>
    </source>
</evidence>
<dbReference type="SFLD" id="SFLDS00003">
    <property type="entry name" value="Haloacid_Dehalogenase"/>
    <property type="match status" value="1"/>
</dbReference>
<feature type="transmembrane region" description="Helical" evidence="7">
    <location>
        <begin position="190"/>
        <end position="211"/>
    </location>
</feature>
<dbReference type="InterPro" id="IPR023299">
    <property type="entry name" value="ATPase_P-typ_cyto_dom_N"/>
</dbReference>
<keyword evidence="7" id="KW-0067">ATP-binding</keyword>
<feature type="transmembrane region" description="Helical" evidence="7">
    <location>
        <begin position="407"/>
        <end position="428"/>
    </location>
</feature>
<keyword evidence="2 7" id="KW-0812">Transmembrane</keyword>
<dbReference type="InterPro" id="IPR059000">
    <property type="entry name" value="ATPase_P-type_domA"/>
</dbReference>
<dbReference type="PROSITE" id="PS00154">
    <property type="entry name" value="ATPASE_E1_E2"/>
    <property type="match status" value="1"/>
</dbReference>
<dbReference type="EMBL" id="CAJPDQ010000014">
    <property type="protein sequence ID" value="CAF9919136.1"/>
    <property type="molecule type" value="Genomic_DNA"/>
</dbReference>
<sequence length="805" mass="86261">MADLEKGLKLDDAVLSIDGMTCTGCARQVEGVLSRIAGVYNVNVSFITAKGEFRFSSQLTTLSDIVTQLKQETGFEIIPLRTELQSLDLVMSQETASIWLKSLPDGVDSIEQINKIHRVTYDPTRIGARTVFELSGAQSLGAPRDDSTILAHRKRLLKMGISFASAMVFTIPVVVLGWSNNSVSYGTRSIIVIIFATLVQIVAIPEFYLGAIKSLIYSHVIEMDMLVTISITAAYLYSVIAFGLTHAGYVLEQGEIFETSTLLITLVMLGRLVSAYAKHKAIAAVSLKSLQASTAQLLTSRGQFLEIDARLLQYGDTLLVPSHSRIVTDGEVIAGTSLVDESIHTGESTPVLKEASHSVIAGTMNGEGTLTIRITRLPGKNSITDIAGLVEAALSTKPKIQDLADKAASYFTPIVVTISAIVFVIWIAVLYEIREASGGGAVGTAMTYAIAVLAVSCPCALGLAVPMVLIIAGSLGARSGIIIKRADAIEKGHKVTDVVFDKTGTLTYSEMQVQENVPISTTFGKLELDSLTHGLVKNNAHPVSIAISKFLDAKNVPVAHLKSLRSIPGKGLEARWNGMKIRAGNPSWLKVSKHTQIISRARSGETLFCVTIDAILVAIYCLRSSVRTEALSVMRELHARGITCHIVSGDSHLAVGHIASRLGISTRNAMSRHSPAEKQRYVQALMDSGRCVLFCGDGTNDAVAVAQAHIGVQFGHTSDVTNATADVVLLGGLEGITKLLDISKAAFRRIVFNFVWSAFYNVFAILLAAGAFVTVRIPPAYAGVGEIVSVLPVVFAALTLSLLQW</sequence>
<dbReference type="Gene3D" id="3.30.70.100">
    <property type="match status" value="1"/>
</dbReference>
<dbReference type="NCBIfam" id="TIGR01525">
    <property type="entry name" value="ATPase-IB_hvy"/>
    <property type="match status" value="1"/>
</dbReference>
<comment type="similarity">
    <text evidence="7">Belongs to the cation transport ATPase (P-type) (TC 3.A.3) family. Type IB subfamily.</text>
</comment>
<dbReference type="NCBIfam" id="TIGR01494">
    <property type="entry name" value="ATPase_P-type"/>
    <property type="match status" value="1"/>
</dbReference>
<dbReference type="Gene3D" id="3.40.50.1000">
    <property type="entry name" value="HAD superfamily/HAD-like"/>
    <property type="match status" value="1"/>
</dbReference>
<dbReference type="PROSITE" id="PS01047">
    <property type="entry name" value="HMA_1"/>
    <property type="match status" value="1"/>
</dbReference>
<dbReference type="InterPro" id="IPR056236">
    <property type="entry name" value="HMA_PCA1"/>
</dbReference>
<dbReference type="GO" id="GO:0016020">
    <property type="term" value="C:membrane"/>
    <property type="evidence" value="ECO:0007669"/>
    <property type="project" value="UniProtKB-SubCell"/>
</dbReference>
<dbReference type="SFLD" id="SFLDG00002">
    <property type="entry name" value="C1.7:_P-type_atpase_like"/>
    <property type="match status" value="1"/>
</dbReference>
<dbReference type="SUPFAM" id="SSF56784">
    <property type="entry name" value="HAD-like"/>
    <property type="match status" value="1"/>
</dbReference>
<dbReference type="InterPro" id="IPR044492">
    <property type="entry name" value="P_typ_ATPase_HD_dom"/>
</dbReference>
<keyword evidence="3 7" id="KW-0479">Metal-binding</keyword>
<dbReference type="PRINTS" id="PR00119">
    <property type="entry name" value="CATATPASE"/>
</dbReference>
<keyword evidence="5 7" id="KW-1133">Transmembrane helix</keyword>
<evidence type="ECO:0000256" key="6">
    <source>
        <dbReference type="ARBA" id="ARBA00023136"/>
    </source>
</evidence>
<dbReference type="InterPro" id="IPR023298">
    <property type="entry name" value="ATPase_P-typ_TM_dom_sf"/>
</dbReference>
<dbReference type="InterPro" id="IPR036412">
    <property type="entry name" value="HAD-like_sf"/>
</dbReference>
<evidence type="ECO:0000256" key="4">
    <source>
        <dbReference type="ARBA" id="ARBA00022967"/>
    </source>
</evidence>
<evidence type="ECO:0000256" key="7">
    <source>
        <dbReference type="RuleBase" id="RU362081"/>
    </source>
</evidence>
<dbReference type="SFLD" id="SFLDF00027">
    <property type="entry name" value="p-type_atpase"/>
    <property type="match status" value="1"/>
</dbReference>
<dbReference type="InterPro" id="IPR027256">
    <property type="entry name" value="P-typ_ATPase_IB"/>
</dbReference>
<keyword evidence="10" id="KW-1185">Reference proteome</keyword>
<dbReference type="SUPFAM" id="SSF81653">
    <property type="entry name" value="Calcium ATPase, transduction domain A"/>
    <property type="match status" value="1"/>
</dbReference>
<dbReference type="InterPro" id="IPR017969">
    <property type="entry name" value="Heavy-metal-associated_CS"/>
</dbReference>
<keyword evidence="6 7" id="KW-0472">Membrane</keyword>
<dbReference type="PANTHER" id="PTHR46594">
    <property type="entry name" value="P-TYPE CATION-TRANSPORTING ATPASE"/>
    <property type="match status" value="1"/>
</dbReference>
<dbReference type="CDD" id="cd00371">
    <property type="entry name" value="HMA"/>
    <property type="match status" value="1"/>
</dbReference>
<dbReference type="SUPFAM" id="SSF55008">
    <property type="entry name" value="HMA, heavy metal-associated domain"/>
    <property type="match status" value="1"/>
</dbReference>
<feature type="transmembrane region" description="Helical" evidence="7">
    <location>
        <begin position="750"/>
        <end position="774"/>
    </location>
</feature>
<dbReference type="GO" id="GO:0005524">
    <property type="term" value="F:ATP binding"/>
    <property type="evidence" value="ECO:0007669"/>
    <property type="project" value="UniProtKB-UniRule"/>
</dbReference>
<dbReference type="PROSITE" id="PS50846">
    <property type="entry name" value="HMA_2"/>
    <property type="match status" value="1"/>
</dbReference>
<name>A0A8H3F4F4_9LECA</name>